<comment type="caution">
    <text evidence="1">The sequence shown here is derived from an EMBL/GenBank/DDBJ whole genome shotgun (WGS) entry which is preliminary data.</text>
</comment>
<dbReference type="Proteomes" id="UP000273500">
    <property type="component" value="Unassembled WGS sequence"/>
</dbReference>
<dbReference type="AlphaFoldDB" id="A0A428KBX7"/>
<proteinExistence type="predicted"/>
<dbReference type="RefSeq" id="WP_125424209.1">
    <property type="nucleotide sequence ID" value="NZ_RWIT01000020.1"/>
</dbReference>
<sequence>MLSPVVRYIYVSSCLLIICCGGPTDNKTAAEYGISVSPSSKNEAGLKSAAYSDQQLEAFLDSVGHLPSPPLTDRAALYADSIFYHQTSRSQTLTTQDFTLLKQAAWLGRMTRTEAQRIFRDATIGQGCSREGLFRKFAADSISVAFYPFRNNSFEEYAIGIGFLERCQPAPLFFFKKNKLIAIHDGYRHYGLDLKHYQDENNKTVVYYTREFRRGSGIWWNNLNFYRYDGDKLLPVLNELKDGNSQLFWGFRAWWLVFTIQSTNPLRIKMVYDVTLPDTTRVNSESFVVNDSTVVEYVWNDIQKKLVGRYKASKLSRAQILSYTVQENEMLFINAHYQELKSSLHDSVTRPAVLNYLQVIMNSH</sequence>
<protein>
    <submittedName>
        <fullName evidence="1">Uncharacterized protein</fullName>
    </submittedName>
</protein>
<accession>A0A428KBX7</accession>
<keyword evidence="2" id="KW-1185">Reference proteome</keyword>
<name>A0A428KBX7_9BACT</name>
<organism evidence="1 2">
    <name type="scientific">Hymenobacter rigui</name>
    <dbReference type="NCBI Taxonomy" id="334424"/>
    <lineage>
        <taxon>Bacteria</taxon>
        <taxon>Pseudomonadati</taxon>
        <taxon>Bacteroidota</taxon>
        <taxon>Cytophagia</taxon>
        <taxon>Cytophagales</taxon>
        <taxon>Hymenobacteraceae</taxon>
        <taxon>Hymenobacter</taxon>
    </lineage>
</organism>
<dbReference type="EMBL" id="RWIT01000020">
    <property type="protein sequence ID" value="RSK43915.1"/>
    <property type="molecule type" value="Genomic_DNA"/>
</dbReference>
<evidence type="ECO:0000313" key="1">
    <source>
        <dbReference type="EMBL" id="RSK43915.1"/>
    </source>
</evidence>
<dbReference type="OrthoDB" id="747900at2"/>
<reference evidence="1 2" key="1">
    <citation type="submission" date="2018-12" db="EMBL/GenBank/DDBJ databases">
        <authorList>
            <person name="Feng G."/>
            <person name="Zhu H."/>
        </authorList>
    </citation>
    <scope>NUCLEOTIDE SEQUENCE [LARGE SCALE GENOMIC DNA]</scope>
    <source>
        <strain evidence="1 2">KCTC 12533</strain>
    </source>
</reference>
<evidence type="ECO:0000313" key="2">
    <source>
        <dbReference type="Proteomes" id="UP000273500"/>
    </source>
</evidence>
<gene>
    <name evidence="1" type="ORF">EI291_20785</name>
</gene>